<dbReference type="PANTHER" id="PTHR12872">
    <property type="entry name" value="ALPHA-N-ACETYLGLUCOSAMINIDASE"/>
    <property type="match status" value="1"/>
</dbReference>
<reference evidence="5" key="2">
    <citation type="submission" date="2021-04" db="EMBL/GenBank/DDBJ databases">
        <authorList>
            <person name="Gilroy R."/>
        </authorList>
    </citation>
    <scope>NUCLEOTIDE SEQUENCE</scope>
    <source>
        <strain evidence="5">G3-2149</strain>
    </source>
</reference>
<accession>A0A9E2L7M6</accession>
<organism evidence="5 6">
    <name type="scientific">Candidatus Paraprevotella stercoravium</name>
    <dbReference type="NCBI Taxonomy" id="2838725"/>
    <lineage>
        <taxon>Bacteria</taxon>
        <taxon>Pseudomonadati</taxon>
        <taxon>Bacteroidota</taxon>
        <taxon>Bacteroidia</taxon>
        <taxon>Bacteroidales</taxon>
        <taxon>Prevotellaceae</taxon>
        <taxon>Paraprevotella</taxon>
    </lineage>
</organism>
<dbReference type="GO" id="GO:0016787">
    <property type="term" value="F:hydrolase activity"/>
    <property type="evidence" value="ECO:0007669"/>
    <property type="project" value="UniProtKB-KW"/>
</dbReference>
<reference evidence="5" key="1">
    <citation type="journal article" date="2021" name="PeerJ">
        <title>Extensive microbial diversity within the chicken gut microbiome revealed by metagenomics and culture.</title>
        <authorList>
            <person name="Gilroy R."/>
            <person name="Ravi A."/>
            <person name="Getino M."/>
            <person name="Pursley I."/>
            <person name="Horton D.L."/>
            <person name="Alikhan N.F."/>
            <person name="Baker D."/>
            <person name="Gharbi K."/>
            <person name="Hall N."/>
            <person name="Watson M."/>
            <person name="Adriaenssens E.M."/>
            <person name="Foster-Nyarko E."/>
            <person name="Jarju S."/>
            <person name="Secka A."/>
            <person name="Antonio M."/>
            <person name="Oren A."/>
            <person name="Chaudhuri R.R."/>
            <person name="La Ragione R."/>
            <person name="Hildebrand F."/>
            <person name="Pallen M.J."/>
        </authorList>
    </citation>
    <scope>NUCLEOTIDE SEQUENCE</scope>
    <source>
        <strain evidence="5">G3-2149</strain>
    </source>
</reference>
<dbReference type="Gene3D" id="1.20.120.670">
    <property type="entry name" value="N-acetyl-b-d-glucoasminidase"/>
    <property type="match status" value="1"/>
</dbReference>
<protein>
    <submittedName>
        <fullName evidence="5">Alpha-N-acetylglucosaminidase</fullName>
    </submittedName>
</protein>
<dbReference type="InterPro" id="IPR007781">
    <property type="entry name" value="NAGLU"/>
</dbReference>
<evidence type="ECO:0000259" key="4">
    <source>
        <dbReference type="Pfam" id="PF12972"/>
    </source>
</evidence>
<dbReference type="InterPro" id="IPR029018">
    <property type="entry name" value="Hex-like_dom2"/>
</dbReference>
<gene>
    <name evidence="5" type="ORF">H9789_12100</name>
</gene>
<dbReference type="Pfam" id="PF12971">
    <property type="entry name" value="NAGLU_N"/>
    <property type="match status" value="1"/>
</dbReference>
<dbReference type="Pfam" id="PF12972">
    <property type="entry name" value="NAGLU_C"/>
    <property type="match status" value="1"/>
</dbReference>
<sequence length="662" mass="76441">MKKILSLLLWTTLPNICLAGPIDLLLKRIAPGKGKYFQFVVERGNTQRSYFEVAPHKERIRIKGNSYVSIASGLDWYLKNYCGVSYTDCDSTLQLPDVLPMPQERTYRETHMQIGYTAYAPWQRMFWNWETWEKEIDRMALNGINACPIWNGTDCIWKEFLTDYGLSEKEINQYLSGTEQMPKDWLKGQEKLHKKILQRMQELGMLPIYPAFTGSVPKSLTEQKKNLITIADHTADNLLKKETTVSADDPFFAQMAKKWYQSCERIYGTVPFYQGSVSGQDFPADIQKAILKHNPEANWIIPTDRYILQSINTNGMEQQKSLFAYTEGKISDHWKNLSITKMIPWIWVWNGNNQKPDALKLHAAINQPEQASNNPETASLILGIGSNLGSSQTNPLSYSLIHNRRWSPEVISLSDEIKELLHMRYGCSDSIVQEACLRLTQLEYGYDSSNSFLCQKPAMNLLETEAADTTLCDQLTGILKDFLHIKEKAETNSNYRKDLIRLSAMLLEQKGQHLYKQICQDFQNRDTQKLIQDQKRFLHMIHLADSVRACENTWCWSYWITQADKNQKGKDCGGVLWYKSLIRKQEQSTGQVPALSGILSEYCAPRWELFFNWMNRKMKQGQIAPPQYQGLDETWYQQPESQSKAISSPSEIYQIIIDSINL</sequence>
<dbReference type="Gene3D" id="3.20.20.80">
    <property type="entry name" value="Glycosidases"/>
    <property type="match status" value="1"/>
</dbReference>
<feature type="domain" description="Alpha-N-acetylglucosaminidase tim-barrel" evidence="2">
    <location>
        <begin position="124"/>
        <end position="407"/>
    </location>
</feature>
<proteinExistence type="predicted"/>
<dbReference type="GO" id="GO:0005975">
    <property type="term" value="P:carbohydrate metabolic process"/>
    <property type="evidence" value="ECO:0007669"/>
    <property type="project" value="UniProtKB-ARBA"/>
</dbReference>
<comment type="caution">
    <text evidence="5">The sequence shown here is derived from an EMBL/GenBank/DDBJ whole genome shotgun (WGS) entry which is preliminary data.</text>
</comment>
<dbReference type="InterPro" id="IPR024732">
    <property type="entry name" value="NAGLU_C"/>
</dbReference>
<evidence type="ECO:0000259" key="3">
    <source>
        <dbReference type="Pfam" id="PF12971"/>
    </source>
</evidence>
<dbReference type="InterPro" id="IPR024240">
    <property type="entry name" value="NAGLU_N"/>
</dbReference>
<evidence type="ECO:0000313" key="6">
    <source>
        <dbReference type="Proteomes" id="UP000823865"/>
    </source>
</evidence>
<dbReference type="AlphaFoldDB" id="A0A9E2L7M6"/>
<feature type="domain" description="Alpha-N-acetylglucosaminidase N-terminal" evidence="3">
    <location>
        <begin position="22"/>
        <end position="100"/>
    </location>
</feature>
<dbReference type="Proteomes" id="UP000823865">
    <property type="component" value="Unassembled WGS sequence"/>
</dbReference>
<dbReference type="Gene3D" id="3.30.379.10">
    <property type="entry name" value="Chitobiase/beta-hexosaminidase domain 2-like"/>
    <property type="match status" value="1"/>
</dbReference>
<keyword evidence="1" id="KW-0378">Hydrolase</keyword>
<dbReference type="PANTHER" id="PTHR12872:SF1">
    <property type="entry name" value="ALPHA-N-ACETYLGLUCOSAMINIDASE"/>
    <property type="match status" value="1"/>
</dbReference>
<evidence type="ECO:0000256" key="1">
    <source>
        <dbReference type="ARBA" id="ARBA00022801"/>
    </source>
</evidence>
<name>A0A9E2L7M6_9BACT</name>
<dbReference type="EMBL" id="JAHLFU010000247">
    <property type="protein sequence ID" value="MBU3854532.1"/>
    <property type="molecule type" value="Genomic_DNA"/>
</dbReference>
<evidence type="ECO:0000313" key="5">
    <source>
        <dbReference type="EMBL" id="MBU3854532.1"/>
    </source>
</evidence>
<feature type="domain" description="Alpha-N-acetylglucosaminidase C-terminal" evidence="4">
    <location>
        <begin position="419"/>
        <end position="566"/>
    </location>
</feature>
<evidence type="ECO:0000259" key="2">
    <source>
        <dbReference type="Pfam" id="PF05089"/>
    </source>
</evidence>
<dbReference type="Pfam" id="PF05089">
    <property type="entry name" value="NAGLU"/>
    <property type="match status" value="1"/>
</dbReference>
<dbReference type="InterPro" id="IPR024733">
    <property type="entry name" value="NAGLU_tim-barrel"/>
</dbReference>